<dbReference type="OMA" id="KIFQWAA"/>
<keyword evidence="7" id="KW-1185">Reference proteome</keyword>
<dbReference type="Proteomes" id="UP000295252">
    <property type="component" value="Unassembled WGS sequence"/>
</dbReference>
<comment type="pathway">
    <text evidence="1">Phytoalexin biosynthesis; 3,4',5-trihydroxystilbene biosynthesis; 3,4',5-trihydroxystilbene from trans-4-coumarate: step 1/2.</text>
</comment>
<comment type="catalytic activity">
    <reaction evidence="3">
        <text>a long-chain fatty acid + ATP + CoA = a long-chain fatty acyl-CoA + AMP + diphosphate</text>
        <dbReference type="Rhea" id="RHEA:15421"/>
        <dbReference type="ChEBI" id="CHEBI:30616"/>
        <dbReference type="ChEBI" id="CHEBI:33019"/>
        <dbReference type="ChEBI" id="CHEBI:57287"/>
        <dbReference type="ChEBI" id="CHEBI:57560"/>
        <dbReference type="ChEBI" id="CHEBI:83139"/>
        <dbReference type="ChEBI" id="CHEBI:456215"/>
        <dbReference type="EC" id="6.2.1.3"/>
    </reaction>
    <physiologicalReaction direction="left-to-right" evidence="3">
        <dbReference type="Rhea" id="RHEA:15422"/>
    </physiologicalReaction>
</comment>
<dbReference type="AlphaFoldDB" id="A0A068V5H1"/>
<dbReference type="CDD" id="cd17639">
    <property type="entry name" value="LC_FACS_euk1"/>
    <property type="match status" value="1"/>
</dbReference>
<dbReference type="Pfam" id="PF00501">
    <property type="entry name" value="AMP-binding"/>
    <property type="match status" value="1"/>
</dbReference>
<dbReference type="InterPro" id="IPR045851">
    <property type="entry name" value="AMP-bd_C_sf"/>
</dbReference>
<dbReference type="InterPro" id="IPR020845">
    <property type="entry name" value="AMP-binding_CS"/>
</dbReference>
<dbReference type="PANTHER" id="PTHR43272">
    <property type="entry name" value="LONG-CHAIN-FATTY-ACID--COA LIGASE"/>
    <property type="match status" value="1"/>
</dbReference>
<dbReference type="GO" id="GO:0009698">
    <property type="term" value="P:phenylpropanoid metabolic process"/>
    <property type="evidence" value="ECO:0007669"/>
    <property type="project" value="UniProtKB-KW"/>
</dbReference>
<dbReference type="Gene3D" id="3.40.50.12780">
    <property type="entry name" value="N-terminal domain of ligase-like"/>
    <property type="match status" value="1"/>
</dbReference>
<feature type="transmembrane region" description="Helical" evidence="4">
    <location>
        <begin position="18"/>
        <end position="38"/>
    </location>
</feature>
<dbReference type="EMBL" id="HG739190">
    <property type="protein sequence ID" value="CDP15749.1"/>
    <property type="molecule type" value="Genomic_DNA"/>
</dbReference>
<evidence type="ECO:0000259" key="5">
    <source>
        <dbReference type="Pfam" id="PF00501"/>
    </source>
</evidence>
<dbReference type="InParanoid" id="A0A068V5H1"/>
<evidence type="ECO:0000313" key="6">
    <source>
        <dbReference type="EMBL" id="CDP15749.1"/>
    </source>
</evidence>
<dbReference type="PhylomeDB" id="A0A068V5H1"/>
<keyword evidence="2" id="KW-0587">Phenylpropanoid metabolism</keyword>
<dbReference type="Gene3D" id="3.30.300.30">
    <property type="match status" value="1"/>
</dbReference>
<keyword evidence="4" id="KW-0812">Transmembrane</keyword>
<keyword evidence="4" id="KW-0472">Membrane</keyword>
<gene>
    <name evidence="6" type="ORF">GSCOC_T00015795001</name>
</gene>
<dbReference type="GO" id="GO:0016020">
    <property type="term" value="C:membrane"/>
    <property type="evidence" value="ECO:0007669"/>
    <property type="project" value="TreeGrafter"/>
</dbReference>
<organism evidence="6 7">
    <name type="scientific">Coffea canephora</name>
    <name type="common">Robusta coffee</name>
    <dbReference type="NCBI Taxonomy" id="49390"/>
    <lineage>
        <taxon>Eukaryota</taxon>
        <taxon>Viridiplantae</taxon>
        <taxon>Streptophyta</taxon>
        <taxon>Embryophyta</taxon>
        <taxon>Tracheophyta</taxon>
        <taxon>Spermatophyta</taxon>
        <taxon>Magnoliopsida</taxon>
        <taxon>eudicotyledons</taxon>
        <taxon>Gunneridae</taxon>
        <taxon>Pentapetalae</taxon>
        <taxon>asterids</taxon>
        <taxon>lamiids</taxon>
        <taxon>Gentianales</taxon>
        <taxon>Rubiaceae</taxon>
        <taxon>Ixoroideae</taxon>
        <taxon>Gardenieae complex</taxon>
        <taxon>Bertiereae - Coffeeae clade</taxon>
        <taxon>Coffeeae</taxon>
        <taxon>Coffea</taxon>
    </lineage>
</organism>
<sequence length="715" mass="78466">MDGTDYRLIIKEYGTSGIVGAVILAIAVPLFLSVVLVGKKKAKQRGVHEQVSGEAGLAMRNARQARLVEVPWEGAMTMAALFEQSCRKYWGQRFLGRRKLIGREFVTASDGRKFEKLHLGDYQWETYGQVFDRACNFASGLVKLGHDVDTRAAIFSETRAEWFIAFQGCFRQNVTVVTIYASLGDDALIHSLNETQVSTLICDSKQLKKLAAVSSSLKTIRNIVYFEDGEASSDSNTSGNISNWTVFSFSEVEKLGKSNPVQPTLPIKKDIAVVMYTSGSTGLPKGVMITHGNIVATAAAVMTVIPRLGSDDVYLAYLPLAHVFELAAESVMLTAGAKIGYGSALTLTDTSNKIKKGTKGDASALQPTLMAAVPAILDRVREGVLKKVDEKGGLSKQLFNIAFKRRLAAIEGSWFGAWGLEARLWDIIIFTQIRSVLGGKIRFMLCGGAPLSGDTQRFINICMGAPIGQGYGLTETFAGAAFSEWDDTSVGRVGPPLPCCYIKLVSWEEGGYTTYDKPMPRGEVVVGGCSVTAGYFKNEAKTNEVYKVDEKGMRWFYTGDIGRFQPDGCLEIIDRKKDIVKLQHGEYISLGKVEAALITSSYVDNIMVYVDPFHNYCVALVVPSHQALEKWAEDSGISHNNFSDLCNKTEAINEVQKSLSKVAKEAKLDKFEIPAKIKLLPDPWTPESGLVTAALKLKREQLKAEFKDELEKLYA</sequence>
<dbReference type="InterPro" id="IPR000873">
    <property type="entry name" value="AMP-dep_synth/lig_dom"/>
</dbReference>
<name>A0A068V5H1_COFCA</name>
<evidence type="ECO:0000256" key="3">
    <source>
        <dbReference type="ARBA" id="ARBA00024484"/>
    </source>
</evidence>
<dbReference type="FunCoup" id="A0A068V5H1">
    <property type="interactions" value="1968"/>
</dbReference>
<dbReference type="GO" id="GO:0004467">
    <property type="term" value="F:long-chain fatty acid-CoA ligase activity"/>
    <property type="evidence" value="ECO:0007669"/>
    <property type="project" value="UniProtKB-EC"/>
</dbReference>
<dbReference type="GO" id="GO:0005783">
    <property type="term" value="C:endoplasmic reticulum"/>
    <property type="evidence" value="ECO:0007669"/>
    <property type="project" value="TreeGrafter"/>
</dbReference>
<dbReference type="SUPFAM" id="SSF56801">
    <property type="entry name" value="Acetyl-CoA synthetase-like"/>
    <property type="match status" value="1"/>
</dbReference>
<evidence type="ECO:0000256" key="1">
    <source>
        <dbReference type="ARBA" id="ARBA00004930"/>
    </source>
</evidence>
<evidence type="ECO:0000256" key="4">
    <source>
        <dbReference type="SAM" id="Phobius"/>
    </source>
</evidence>
<keyword evidence="4" id="KW-1133">Transmembrane helix</keyword>
<dbReference type="UniPathway" id="UPA00372">
    <property type="reaction ID" value="UER00547"/>
</dbReference>
<dbReference type="OrthoDB" id="1700726at2759"/>
<dbReference type="PROSITE" id="PS00455">
    <property type="entry name" value="AMP_BINDING"/>
    <property type="match status" value="1"/>
</dbReference>
<dbReference type="PANTHER" id="PTHR43272:SF92">
    <property type="entry name" value="LONG CHAIN ACYL-COA SYNTHETASE 8"/>
    <property type="match status" value="1"/>
</dbReference>
<accession>A0A068V5H1</accession>
<evidence type="ECO:0000256" key="2">
    <source>
        <dbReference type="ARBA" id="ARBA00023051"/>
    </source>
</evidence>
<reference evidence="7" key="1">
    <citation type="journal article" date="2014" name="Science">
        <title>The coffee genome provides insight into the convergent evolution of caffeine biosynthesis.</title>
        <authorList>
            <person name="Denoeud F."/>
            <person name="Carretero-Paulet L."/>
            <person name="Dereeper A."/>
            <person name="Droc G."/>
            <person name="Guyot R."/>
            <person name="Pietrella M."/>
            <person name="Zheng C."/>
            <person name="Alberti A."/>
            <person name="Anthony F."/>
            <person name="Aprea G."/>
            <person name="Aury J.M."/>
            <person name="Bento P."/>
            <person name="Bernard M."/>
            <person name="Bocs S."/>
            <person name="Campa C."/>
            <person name="Cenci A."/>
            <person name="Combes M.C."/>
            <person name="Crouzillat D."/>
            <person name="Da Silva C."/>
            <person name="Daddiego L."/>
            <person name="De Bellis F."/>
            <person name="Dussert S."/>
            <person name="Garsmeur O."/>
            <person name="Gayraud T."/>
            <person name="Guignon V."/>
            <person name="Jahn K."/>
            <person name="Jamilloux V."/>
            <person name="Joet T."/>
            <person name="Labadie K."/>
            <person name="Lan T."/>
            <person name="Leclercq J."/>
            <person name="Lepelley M."/>
            <person name="Leroy T."/>
            <person name="Li L.T."/>
            <person name="Librado P."/>
            <person name="Lopez L."/>
            <person name="Munoz A."/>
            <person name="Noel B."/>
            <person name="Pallavicini A."/>
            <person name="Perrotta G."/>
            <person name="Poncet V."/>
            <person name="Pot D."/>
            <person name="Priyono X."/>
            <person name="Rigoreau M."/>
            <person name="Rouard M."/>
            <person name="Rozas J."/>
            <person name="Tranchant-Dubreuil C."/>
            <person name="VanBuren R."/>
            <person name="Zhang Q."/>
            <person name="Andrade A.C."/>
            <person name="Argout X."/>
            <person name="Bertrand B."/>
            <person name="de Kochko A."/>
            <person name="Graziosi G."/>
            <person name="Henry R.J."/>
            <person name="Jayarama X."/>
            <person name="Ming R."/>
            <person name="Nagai C."/>
            <person name="Rounsley S."/>
            <person name="Sankoff D."/>
            <person name="Giuliano G."/>
            <person name="Albert V.A."/>
            <person name="Wincker P."/>
            <person name="Lashermes P."/>
        </authorList>
    </citation>
    <scope>NUCLEOTIDE SEQUENCE [LARGE SCALE GENOMIC DNA]</scope>
    <source>
        <strain evidence="7">cv. DH200-94</strain>
    </source>
</reference>
<protein>
    <submittedName>
        <fullName evidence="6">DH200=94 genomic scaffold, scaffold_106</fullName>
    </submittedName>
</protein>
<dbReference type="InterPro" id="IPR042099">
    <property type="entry name" value="ANL_N_sf"/>
</dbReference>
<evidence type="ECO:0000313" key="7">
    <source>
        <dbReference type="Proteomes" id="UP000295252"/>
    </source>
</evidence>
<proteinExistence type="predicted"/>
<feature type="domain" description="AMP-dependent synthetase/ligase" evidence="5">
    <location>
        <begin position="116"/>
        <end position="536"/>
    </location>
</feature>
<dbReference type="STRING" id="49390.A0A068V5H1"/>
<dbReference type="Gramene" id="CDP15749">
    <property type="protein sequence ID" value="CDP15749"/>
    <property type="gene ID" value="GSCOC_T00015795001"/>
</dbReference>